<organism evidence="8 9">
    <name type="scientific">Rhodococcus gannanensis</name>
    <dbReference type="NCBI Taxonomy" id="1960308"/>
    <lineage>
        <taxon>Bacteria</taxon>
        <taxon>Bacillati</taxon>
        <taxon>Actinomycetota</taxon>
        <taxon>Actinomycetes</taxon>
        <taxon>Mycobacteriales</taxon>
        <taxon>Nocardiaceae</taxon>
        <taxon>Rhodococcus</taxon>
    </lineage>
</organism>
<reference evidence="9" key="1">
    <citation type="journal article" date="2019" name="Int. J. Syst. Evol. Microbiol.">
        <title>The Global Catalogue of Microorganisms (GCM) 10K type strain sequencing project: providing services to taxonomists for standard genome sequencing and annotation.</title>
        <authorList>
            <consortium name="The Broad Institute Genomics Platform"/>
            <consortium name="The Broad Institute Genome Sequencing Center for Infectious Disease"/>
            <person name="Wu L."/>
            <person name="Ma J."/>
        </authorList>
    </citation>
    <scope>NUCLEOTIDE SEQUENCE [LARGE SCALE GENOMIC DNA]</scope>
    <source>
        <strain evidence="9">DT72</strain>
    </source>
</reference>
<feature type="compositionally biased region" description="Basic residues" evidence="5">
    <location>
        <begin position="231"/>
        <end position="245"/>
    </location>
</feature>
<evidence type="ECO:0000313" key="9">
    <source>
        <dbReference type="Proteomes" id="UP001597286"/>
    </source>
</evidence>
<gene>
    <name evidence="8" type="ORF">ACFSJG_02295</name>
</gene>
<feature type="region of interest" description="Disordered" evidence="5">
    <location>
        <begin position="210"/>
        <end position="246"/>
    </location>
</feature>
<dbReference type="Proteomes" id="UP001597286">
    <property type="component" value="Unassembled WGS sequence"/>
</dbReference>
<dbReference type="EMBL" id="JBHUFB010000003">
    <property type="protein sequence ID" value="MFD1811033.1"/>
    <property type="molecule type" value="Genomic_DNA"/>
</dbReference>
<comment type="caution">
    <text evidence="8">The sequence shown here is derived from an EMBL/GenBank/DDBJ whole genome shotgun (WGS) entry which is preliminary data.</text>
</comment>
<dbReference type="GO" id="GO:0004519">
    <property type="term" value="F:endonuclease activity"/>
    <property type="evidence" value="ECO:0007669"/>
    <property type="project" value="UniProtKB-KW"/>
</dbReference>
<proteinExistence type="inferred from homology"/>
<keyword evidence="8" id="KW-0255">Endonuclease</keyword>
<keyword evidence="4" id="KW-0233">DNA recombination</keyword>
<dbReference type="Pfam" id="PF07282">
    <property type="entry name" value="Cas12f1-like_TNB"/>
    <property type="match status" value="1"/>
</dbReference>
<keyword evidence="8" id="KW-0540">Nuclease</keyword>
<dbReference type="RefSeq" id="WP_378483591.1">
    <property type="nucleotide sequence ID" value="NZ_JBHUFB010000003.1"/>
</dbReference>
<keyword evidence="8" id="KW-0378">Hydrolase</keyword>
<evidence type="ECO:0000256" key="2">
    <source>
        <dbReference type="ARBA" id="ARBA00022578"/>
    </source>
</evidence>
<sequence length="397" mass="44199">MGEVVRYAFRLRPGTLAERALSAEWDRCRFLWNEAVHQQKSGGRPTFGSLSKMLTEARARCGWLREGSHMAQQQMLRTYGKALHQSFTVKGRGRPKFKARKSALLSLEFTARGFRIHNGRLVLPKGVSVPVVWSRELPSEPSSVRVIRDSLGHWYASFVVRRDSEPVREAVGGIGVDWGVATTATTTDSRFDLPSLGHRKRCAAELAKAQRSMARRHSGKRGPQSKGYERAKRKASRLQKKAARQTRHDSRVWAKRVVDGHNLIAVEDFTPIFLAKSTMARKAADAAIGAAKRELVERGVRAGRRVVLVRPAYTSMTCSRCFARAKQRLGLDERVFRCGSCGHTEGRDRNAAGVVLAVAERGHTRVDDVRQSDHLPRGVGVACGLSVKSPAFRLGKR</sequence>
<evidence type="ECO:0000256" key="4">
    <source>
        <dbReference type="ARBA" id="ARBA00023172"/>
    </source>
</evidence>
<comment type="similarity">
    <text evidence="1">In the C-terminal section; belongs to the transposase 35 family.</text>
</comment>
<feature type="domain" description="Probable transposase IS891/IS1136/IS1341" evidence="6">
    <location>
        <begin position="162"/>
        <end position="268"/>
    </location>
</feature>
<evidence type="ECO:0000256" key="3">
    <source>
        <dbReference type="ARBA" id="ARBA00023125"/>
    </source>
</evidence>
<keyword evidence="2" id="KW-0815">Transposition</keyword>
<evidence type="ECO:0000259" key="6">
    <source>
        <dbReference type="Pfam" id="PF01385"/>
    </source>
</evidence>
<evidence type="ECO:0000256" key="5">
    <source>
        <dbReference type="SAM" id="MobiDB-lite"/>
    </source>
</evidence>
<name>A0ABW4NZA2_9NOCA</name>
<evidence type="ECO:0000259" key="7">
    <source>
        <dbReference type="Pfam" id="PF07282"/>
    </source>
</evidence>
<dbReference type="NCBIfam" id="NF040570">
    <property type="entry name" value="guided_TnpB"/>
    <property type="match status" value="1"/>
</dbReference>
<keyword evidence="9" id="KW-1185">Reference proteome</keyword>
<keyword evidence="3" id="KW-0238">DNA-binding</keyword>
<accession>A0ABW4NZA2</accession>
<dbReference type="Pfam" id="PF01385">
    <property type="entry name" value="OrfB_IS605"/>
    <property type="match status" value="1"/>
</dbReference>
<evidence type="ECO:0000256" key="1">
    <source>
        <dbReference type="ARBA" id="ARBA00008761"/>
    </source>
</evidence>
<feature type="domain" description="Cas12f1-like TNB" evidence="7">
    <location>
        <begin position="300"/>
        <end position="352"/>
    </location>
</feature>
<evidence type="ECO:0000313" key="8">
    <source>
        <dbReference type="EMBL" id="MFD1811033.1"/>
    </source>
</evidence>
<dbReference type="InterPro" id="IPR010095">
    <property type="entry name" value="Cas12f1-like_TNB"/>
</dbReference>
<protein>
    <submittedName>
        <fullName evidence="8">RNA-guided endonuclease InsQ/TnpB family protein</fullName>
    </submittedName>
</protein>
<dbReference type="InterPro" id="IPR001959">
    <property type="entry name" value="Transposase"/>
</dbReference>